<comment type="similarity">
    <text evidence="1">Belongs to the TRAFAC class TrmE-Era-EngA-EngB-Septin-like GTPase superfamily. AIG1/Toc34/Toc159-like paraseptin GTPase family. IAN subfamily.</text>
</comment>
<dbReference type="InterPro" id="IPR013783">
    <property type="entry name" value="Ig-like_fold"/>
</dbReference>
<dbReference type="EMBL" id="RJVU01065934">
    <property type="protein sequence ID" value="ROI98724.1"/>
    <property type="molecule type" value="Genomic_DNA"/>
</dbReference>
<sequence>MGIFLVPVPPKKRQPKLSAEDRIWALKLDGHPLERYVEEFAELSSKVSWPDAILNSCFLRGLDKDTIRYFKPECLFSLVESINLILLLNGSEFEVEEVHKRLYFPRPAPSETQVPWPVRQPPISSTYLSSGHTPIALSNPLPMPPKKKSSARPRRPKKSAAASPEPPSKPADEQPKPVFHEPAPAFHEPPNEAECISRHSGAVELIDRGIKKKDTERHERLSLGSDCSLNIKNITEEDYGLYSCQQWTDVDGQLQKERNDTRVFLHVLHEMSAGPDDPVIRILLMGRKGSGKSSSGNTILGERRFKIKKKQEAEVCEEVTQIGEKQVCVIDPPDLLDPDLSKEKLEMMKEQLVSGCSAGLSSVLLVVSLVKNVENEEEILDFIKSLFGPEVQKYFMILFTHGDELEDLDETIDEHLQTHADLQRLVTECGGKFHCFNNKRESHNQKQELLQKIEGVKMENGGKCIMKRSKDIPDINKEESRCEALNGAVAQLYLADYDQLVMVAISEEKESAIKEAESKGIRRRKAVLLAVRATGKLAKEKMCRVQ</sequence>
<dbReference type="InterPro" id="IPR045058">
    <property type="entry name" value="GIMA/IAN/Toc"/>
</dbReference>
<evidence type="ECO:0000256" key="1">
    <source>
        <dbReference type="ARBA" id="ARBA00008535"/>
    </source>
</evidence>
<keyword evidence="2" id="KW-0547">Nucleotide-binding</keyword>
<feature type="region of interest" description="Disordered" evidence="5">
    <location>
        <begin position="129"/>
        <end position="194"/>
    </location>
</feature>
<dbReference type="Pfam" id="PF04548">
    <property type="entry name" value="AIG1"/>
    <property type="match status" value="1"/>
</dbReference>
<dbReference type="PANTHER" id="PTHR10903">
    <property type="entry name" value="GTPASE, IMAP FAMILY MEMBER-RELATED"/>
    <property type="match status" value="1"/>
</dbReference>
<feature type="compositionally biased region" description="Basic and acidic residues" evidence="5">
    <location>
        <begin position="170"/>
        <end position="179"/>
    </location>
</feature>
<dbReference type="OrthoDB" id="8963682at2759"/>
<dbReference type="PANTHER" id="PTHR10903:SF188">
    <property type="entry name" value="GTPASE IMAP FAMILY MEMBER 2-LIKE-RELATED"/>
    <property type="match status" value="1"/>
</dbReference>
<feature type="domain" description="AIG1-type G" evidence="6">
    <location>
        <begin position="277"/>
        <end position="474"/>
    </location>
</feature>
<dbReference type="InterPro" id="IPR027417">
    <property type="entry name" value="P-loop_NTPase"/>
</dbReference>
<reference evidence="7 8" key="1">
    <citation type="submission" date="2018-10" db="EMBL/GenBank/DDBJ databases">
        <title>Genome assembly for a Yunnan-Guizhou Plateau 3E fish, Anabarilius grahami (Regan), and its evolutionary and genetic applications.</title>
        <authorList>
            <person name="Jiang W."/>
        </authorList>
    </citation>
    <scope>NUCLEOTIDE SEQUENCE [LARGE SCALE GENOMIC DNA]</scope>
    <source>
        <strain evidence="7">AG-KIZ</strain>
        <tissue evidence="7">Muscle</tissue>
    </source>
</reference>
<evidence type="ECO:0000256" key="4">
    <source>
        <dbReference type="SAM" id="Coils"/>
    </source>
</evidence>
<proteinExistence type="inferred from homology"/>
<dbReference type="InterPro" id="IPR036179">
    <property type="entry name" value="Ig-like_dom_sf"/>
</dbReference>
<organism evidence="7 8">
    <name type="scientific">Anabarilius grahami</name>
    <name type="common">Kanglang fish</name>
    <name type="synonym">Barilius grahami</name>
    <dbReference type="NCBI Taxonomy" id="495550"/>
    <lineage>
        <taxon>Eukaryota</taxon>
        <taxon>Metazoa</taxon>
        <taxon>Chordata</taxon>
        <taxon>Craniata</taxon>
        <taxon>Vertebrata</taxon>
        <taxon>Euteleostomi</taxon>
        <taxon>Actinopterygii</taxon>
        <taxon>Neopterygii</taxon>
        <taxon>Teleostei</taxon>
        <taxon>Ostariophysi</taxon>
        <taxon>Cypriniformes</taxon>
        <taxon>Xenocyprididae</taxon>
        <taxon>Xenocypridinae</taxon>
        <taxon>Xenocypridinae incertae sedis</taxon>
        <taxon>Anabarilius</taxon>
    </lineage>
</organism>
<dbReference type="InterPro" id="IPR006703">
    <property type="entry name" value="G_AIG1"/>
</dbReference>
<name>A0A3N0XRG6_ANAGA</name>
<accession>A0A3N0XRG6</accession>
<keyword evidence="3" id="KW-0342">GTP-binding</keyword>
<dbReference type="Gene3D" id="3.40.50.300">
    <property type="entry name" value="P-loop containing nucleotide triphosphate hydrolases"/>
    <property type="match status" value="1"/>
</dbReference>
<evidence type="ECO:0000256" key="2">
    <source>
        <dbReference type="ARBA" id="ARBA00022741"/>
    </source>
</evidence>
<dbReference type="AlphaFoldDB" id="A0A3N0XRG6"/>
<evidence type="ECO:0000313" key="7">
    <source>
        <dbReference type="EMBL" id="ROI98724.1"/>
    </source>
</evidence>
<feature type="compositionally biased region" description="Basic residues" evidence="5">
    <location>
        <begin position="145"/>
        <end position="158"/>
    </location>
</feature>
<dbReference type="SUPFAM" id="SSF48726">
    <property type="entry name" value="Immunoglobulin"/>
    <property type="match status" value="1"/>
</dbReference>
<protein>
    <submittedName>
        <fullName evidence="7">Immune-associated nucleotide-binding protein 1</fullName>
    </submittedName>
</protein>
<feature type="coiled-coil region" evidence="4">
    <location>
        <begin position="405"/>
        <end position="459"/>
    </location>
</feature>
<dbReference type="SUPFAM" id="SSF52540">
    <property type="entry name" value="P-loop containing nucleoside triphosphate hydrolases"/>
    <property type="match status" value="1"/>
</dbReference>
<evidence type="ECO:0000256" key="5">
    <source>
        <dbReference type="SAM" id="MobiDB-lite"/>
    </source>
</evidence>
<gene>
    <name evidence="7" type="ORF">DPX16_3413</name>
</gene>
<dbReference type="GO" id="GO:0005525">
    <property type="term" value="F:GTP binding"/>
    <property type="evidence" value="ECO:0007669"/>
    <property type="project" value="UniProtKB-KW"/>
</dbReference>
<dbReference type="CDD" id="cd00096">
    <property type="entry name" value="Ig"/>
    <property type="match status" value="1"/>
</dbReference>
<dbReference type="PROSITE" id="PS51720">
    <property type="entry name" value="G_AIG1"/>
    <property type="match status" value="1"/>
</dbReference>
<keyword evidence="4" id="KW-0175">Coiled coil</keyword>
<dbReference type="Proteomes" id="UP000281406">
    <property type="component" value="Unassembled WGS sequence"/>
</dbReference>
<dbReference type="Gene3D" id="2.60.40.10">
    <property type="entry name" value="Immunoglobulins"/>
    <property type="match status" value="1"/>
</dbReference>
<evidence type="ECO:0000313" key="8">
    <source>
        <dbReference type="Proteomes" id="UP000281406"/>
    </source>
</evidence>
<evidence type="ECO:0000256" key="3">
    <source>
        <dbReference type="ARBA" id="ARBA00023134"/>
    </source>
</evidence>
<comment type="caution">
    <text evidence="7">The sequence shown here is derived from an EMBL/GenBank/DDBJ whole genome shotgun (WGS) entry which is preliminary data.</text>
</comment>
<evidence type="ECO:0000259" key="6">
    <source>
        <dbReference type="PROSITE" id="PS51720"/>
    </source>
</evidence>
<keyword evidence="8" id="KW-1185">Reference proteome</keyword>